<keyword evidence="9" id="KW-1185">Reference proteome</keyword>
<feature type="transmembrane region" description="Helical" evidence="6">
    <location>
        <begin position="167"/>
        <end position="186"/>
    </location>
</feature>
<dbReference type="SUPFAM" id="SSF103481">
    <property type="entry name" value="Multidrug resistance efflux transporter EmrE"/>
    <property type="match status" value="2"/>
</dbReference>
<keyword evidence="5 6" id="KW-0472">Membrane</keyword>
<keyword evidence="4 6" id="KW-1133">Transmembrane helix</keyword>
<feature type="domain" description="EamA" evidence="7">
    <location>
        <begin position="164"/>
        <end position="299"/>
    </location>
</feature>
<dbReference type="InterPro" id="IPR000620">
    <property type="entry name" value="EamA_dom"/>
</dbReference>
<proteinExistence type="predicted"/>
<feature type="transmembrane region" description="Helical" evidence="6">
    <location>
        <begin position="198"/>
        <end position="218"/>
    </location>
</feature>
<feature type="domain" description="EamA" evidence="7">
    <location>
        <begin position="20"/>
        <end position="151"/>
    </location>
</feature>
<evidence type="ECO:0000313" key="9">
    <source>
        <dbReference type="Proteomes" id="UP000315369"/>
    </source>
</evidence>
<accession>A0A540WID2</accession>
<dbReference type="AlphaFoldDB" id="A0A540WID2"/>
<dbReference type="Pfam" id="PF00892">
    <property type="entry name" value="EamA"/>
    <property type="match status" value="2"/>
</dbReference>
<feature type="transmembrane region" description="Helical" evidence="6">
    <location>
        <begin position="258"/>
        <end position="276"/>
    </location>
</feature>
<evidence type="ECO:0000256" key="1">
    <source>
        <dbReference type="ARBA" id="ARBA00004651"/>
    </source>
</evidence>
<evidence type="ECO:0000313" key="8">
    <source>
        <dbReference type="EMBL" id="TQF08751.1"/>
    </source>
</evidence>
<reference evidence="8 9" key="1">
    <citation type="submission" date="2019-06" db="EMBL/GenBank/DDBJ databases">
        <authorList>
            <person name="Livingstone P."/>
            <person name="Whitworth D."/>
        </authorList>
    </citation>
    <scope>NUCLEOTIDE SEQUENCE [LARGE SCALE GENOMIC DNA]</scope>
    <source>
        <strain evidence="8 9">AM401</strain>
    </source>
</reference>
<dbReference type="OrthoDB" id="9806889at2"/>
<dbReference type="PANTHER" id="PTHR42920:SF11">
    <property type="entry name" value="INNER MEMBRANE PROTEIN YTFF"/>
    <property type="match status" value="1"/>
</dbReference>
<dbReference type="Proteomes" id="UP000315369">
    <property type="component" value="Unassembled WGS sequence"/>
</dbReference>
<dbReference type="EMBL" id="VIFM01000460">
    <property type="protein sequence ID" value="TQF08751.1"/>
    <property type="molecule type" value="Genomic_DNA"/>
</dbReference>
<comment type="subcellular location">
    <subcellularLocation>
        <location evidence="1">Cell membrane</location>
        <topology evidence="1">Multi-pass membrane protein</topology>
    </subcellularLocation>
</comment>
<feature type="transmembrane region" description="Helical" evidence="6">
    <location>
        <begin position="21"/>
        <end position="37"/>
    </location>
</feature>
<keyword evidence="2" id="KW-1003">Cell membrane</keyword>
<dbReference type="PANTHER" id="PTHR42920">
    <property type="entry name" value="OS03G0707200 PROTEIN-RELATED"/>
    <property type="match status" value="1"/>
</dbReference>
<keyword evidence="3 6" id="KW-0812">Transmembrane</keyword>
<evidence type="ECO:0000256" key="3">
    <source>
        <dbReference type="ARBA" id="ARBA00022692"/>
    </source>
</evidence>
<protein>
    <submittedName>
        <fullName evidence="8">DMT family transporter</fullName>
    </submittedName>
</protein>
<feature type="transmembrane region" description="Helical" evidence="6">
    <location>
        <begin position="111"/>
        <end position="129"/>
    </location>
</feature>
<feature type="transmembrane region" description="Helical" evidence="6">
    <location>
        <begin position="282"/>
        <end position="299"/>
    </location>
</feature>
<dbReference type="InterPro" id="IPR037185">
    <property type="entry name" value="EmrE-like"/>
</dbReference>
<evidence type="ECO:0000256" key="6">
    <source>
        <dbReference type="SAM" id="Phobius"/>
    </source>
</evidence>
<dbReference type="InterPro" id="IPR051258">
    <property type="entry name" value="Diverse_Substrate_Transporter"/>
</dbReference>
<feature type="transmembrane region" description="Helical" evidence="6">
    <location>
        <begin position="136"/>
        <end position="155"/>
    </location>
</feature>
<evidence type="ECO:0000256" key="5">
    <source>
        <dbReference type="ARBA" id="ARBA00023136"/>
    </source>
</evidence>
<evidence type="ECO:0000256" key="2">
    <source>
        <dbReference type="ARBA" id="ARBA00022475"/>
    </source>
</evidence>
<comment type="caution">
    <text evidence="8">The sequence shown here is derived from an EMBL/GenBank/DDBJ whole genome shotgun (WGS) entry which is preliminary data.</text>
</comment>
<name>A0A540WID2_9BACT</name>
<organism evidence="8 9">
    <name type="scientific">Myxococcus llanfairpwllgwyngyllgogerychwyrndrobwllllantysiliogogogochensis</name>
    <dbReference type="NCBI Taxonomy" id="2590453"/>
    <lineage>
        <taxon>Bacteria</taxon>
        <taxon>Pseudomonadati</taxon>
        <taxon>Myxococcota</taxon>
        <taxon>Myxococcia</taxon>
        <taxon>Myxococcales</taxon>
        <taxon>Cystobacterineae</taxon>
        <taxon>Myxococcaceae</taxon>
        <taxon>Myxococcus</taxon>
    </lineage>
</organism>
<sequence>MSTSAASVPAAPPRAFSASDLAILGVVVVWGTNYTVVKEALGVIPPLAFMSVRFAVASVAMAVLLLAVEGWKPLPWRVLFKLGMLGLVGNTAYQLSFILGLANTTAANSGMLVAVTPVLVAALGAALGVERLNRPLVMGMSLAVMGMLLVVAARGPSLGTDTRLGDGLILVACVCWAIYTVGIRSLGNEVSALRITALTMLAGAPGVVLAGAPAVLALDVGSIGFSARAGVVYSALIPLVLSYFIWGRTVQQVGSARASLYNTGVPIVAALTAWGVRGERPTLLQGLGAALIIGGVVLSRGK</sequence>
<dbReference type="GO" id="GO:0005886">
    <property type="term" value="C:plasma membrane"/>
    <property type="evidence" value="ECO:0007669"/>
    <property type="project" value="UniProtKB-SubCell"/>
</dbReference>
<evidence type="ECO:0000259" key="7">
    <source>
        <dbReference type="Pfam" id="PF00892"/>
    </source>
</evidence>
<evidence type="ECO:0000256" key="4">
    <source>
        <dbReference type="ARBA" id="ARBA00022989"/>
    </source>
</evidence>
<feature type="transmembrane region" description="Helical" evidence="6">
    <location>
        <begin position="43"/>
        <end position="66"/>
    </location>
</feature>
<gene>
    <name evidence="8" type="ORF">FJV41_48265</name>
</gene>
<feature type="transmembrane region" description="Helical" evidence="6">
    <location>
        <begin position="230"/>
        <end position="246"/>
    </location>
</feature>